<evidence type="ECO:0000313" key="2">
    <source>
        <dbReference type="EMBL" id="MDV6236521.1"/>
    </source>
</evidence>
<reference evidence="2" key="3">
    <citation type="submission" date="2023-10" db="EMBL/GenBank/DDBJ databases">
        <authorList>
            <person name="Picardeau M."/>
            <person name="Thibeaux R."/>
        </authorList>
    </citation>
    <scope>NUCLEOTIDE SEQUENCE</scope>
    <source>
        <strain evidence="2">ATI7-C-A5</strain>
    </source>
</reference>
<accession>A0A2N0BDD9</accession>
<protein>
    <submittedName>
        <fullName evidence="2">DUF3015 domain-containing protein</fullName>
    </submittedName>
</protein>
<comment type="caution">
    <text evidence="3">The sequence shown here is derived from an EMBL/GenBank/DDBJ whole genome shotgun (WGS) entry which is preliminary data.</text>
</comment>
<reference evidence="2 4" key="2">
    <citation type="journal article" date="2018" name="Microb. Genom.">
        <title>Deciphering the unexplored Leptospira diversity from soils uncovers genomic evolution to virulence.</title>
        <authorList>
            <person name="Thibeaux R."/>
            <person name="Iraola G."/>
            <person name="Ferres I."/>
            <person name="Bierque E."/>
            <person name="Girault D."/>
            <person name="Soupe-Gilbert M.E."/>
            <person name="Picardeau M."/>
            <person name="Goarant C."/>
        </authorList>
    </citation>
    <scope>NUCLEOTIDE SEQUENCE [LARGE SCALE GENOMIC DNA]</scope>
    <source>
        <strain evidence="2 4">ATI7-C-A5</strain>
    </source>
</reference>
<proteinExistence type="predicted"/>
<dbReference type="Pfam" id="PF11220">
    <property type="entry name" value="DUF3015"/>
    <property type="match status" value="1"/>
</dbReference>
<accession>A0A2N0BL18</accession>
<feature type="signal peptide" evidence="1">
    <location>
        <begin position="1"/>
        <end position="21"/>
    </location>
</feature>
<keyword evidence="1" id="KW-0732">Signal</keyword>
<dbReference type="AlphaFoldDB" id="A0A2N0BL18"/>
<evidence type="ECO:0000313" key="3">
    <source>
        <dbReference type="EMBL" id="PJZ94558.1"/>
    </source>
</evidence>
<sequence>MKKLIAIALTSLFVLSSNLSAKPAYGMAGCGLGSLIIKDNGFVQIFAATSNGIYYNQSFGMTSGTSNCTTDGIVNNDKAKEVFVHMNYESLEQEIAMGKGEKLSSLATLFGCSADSKRFKEVAKENYSKIFTTAAVKNPSVILSNLEIEVGKDAELKSSCKI</sequence>
<dbReference type="Proteomes" id="UP000232122">
    <property type="component" value="Unassembled WGS sequence"/>
</dbReference>
<keyword evidence="4" id="KW-1185">Reference proteome</keyword>
<evidence type="ECO:0000256" key="1">
    <source>
        <dbReference type="SAM" id="SignalP"/>
    </source>
</evidence>
<feature type="chain" id="PRO_5044577284" evidence="1">
    <location>
        <begin position="22"/>
        <end position="162"/>
    </location>
</feature>
<dbReference type="EMBL" id="NPEF01000011">
    <property type="protein sequence ID" value="PJZ94558.1"/>
    <property type="molecule type" value="Genomic_DNA"/>
</dbReference>
<dbReference type="EMBL" id="NPEF02000014">
    <property type="protein sequence ID" value="MDV6236521.1"/>
    <property type="molecule type" value="Genomic_DNA"/>
</dbReference>
<reference evidence="3" key="1">
    <citation type="submission" date="2017-07" db="EMBL/GenBank/DDBJ databases">
        <title>Leptospira spp. isolated from tropical soils.</title>
        <authorList>
            <person name="Thibeaux R."/>
            <person name="Iraola G."/>
            <person name="Ferres I."/>
            <person name="Bierque E."/>
            <person name="Girault D."/>
            <person name="Soupe-Gilbert M.-E."/>
            <person name="Picardeau M."/>
            <person name="Goarant C."/>
        </authorList>
    </citation>
    <scope>NUCLEOTIDE SEQUENCE [LARGE SCALE GENOMIC DNA]</scope>
    <source>
        <strain evidence="3">ATI7-C-A5</strain>
    </source>
</reference>
<evidence type="ECO:0000313" key="4">
    <source>
        <dbReference type="Proteomes" id="UP000232122"/>
    </source>
</evidence>
<organism evidence="3">
    <name type="scientific">Leptospira ellisii</name>
    <dbReference type="NCBI Taxonomy" id="2023197"/>
    <lineage>
        <taxon>Bacteria</taxon>
        <taxon>Pseudomonadati</taxon>
        <taxon>Spirochaetota</taxon>
        <taxon>Spirochaetia</taxon>
        <taxon>Leptospirales</taxon>
        <taxon>Leptospiraceae</taxon>
        <taxon>Leptospira</taxon>
    </lineage>
</organism>
<dbReference type="OrthoDB" id="334910at2"/>
<name>A0A2N0BL18_9LEPT</name>
<dbReference type="RefSeq" id="WP_100746811.1">
    <property type="nucleotide sequence ID" value="NZ_NPEF02000014.1"/>
</dbReference>
<dbReference type="InterPro" id="IPR021383">
    <property type="entry name" value="DUF3015"/>
</dbReference>
<gene>
    <name evidence="2" type="ORF">CH379_012875</name>
    <name evidence="3" type="ORF">CH379_02070</name>
</gene>